<dbReference type="AlphaFoldDB" id="A0A6H1ZKP1"/>
<organism evidence="1">
    <name type="scientific">viral metagenome</name>
    <dbReference type="NCBI Taxonomy" id="1070528"/>
    <lineage>
        <taxon>unclassified sequences</taxon>
        <taxon>metagenomes</taxon>
        <taxon>organismal metagenomes</taxon>
    </lineage>
</organism>
<sequence>MNKRVKAIFALQDTMSALRRASCPLAEIADFDSVKELESIYQKIDRLRKKLTKQEI</sequence>
<protein>
    <submittedName>
        <fullName evidence="1">Uncharacterized protein</fullName>
    </submittedName>
</protein>
<proteinExistence type="predicted"/>
<reference evidence="1" key="1">
    <citation type="submission" date="2020-03" db="EMBL/GenBank/DDBJ databases">
        <title>The deep terrestrial virosphere.</title>
        <authorList>
            <person name="Holmfeldt K."/>
            <person name="Nilsson E."/>
            <person name="Simone D."/>
            <person name="Lopez-Fernandez M."/>
            <person name="Wu X."/>
            <person name="de Brujin I."/>
            <person name="Lundin D."/>
            <person name="Andersson A."/>
            <person name="Bertilsson S."/>
            <person name="Dopson M."/>
        </authorList>
    </citation>
    <scope>NUCLEOTIDE SEQUENCE</scope>
    <source>
        <strain evidence="1">TM448A00811</strain>
    </source>
</reference>
<accession>A0A6H1ZKP1</accession>
<dbReference type="EMBL" id="MT144068">
    <property type="protein sequence ID" value="QJA48029.1"/>
    <property type="molecule type" value="Genomic_DNA"/>
</dbReference>
<gene>
    <name evidence="1" type="ORF">TM448A00811_0011</name>
</gene>
<evidence type="ECO:0000313" key="1">
    <source>
        <dbReference type="EMBL" id="QJA48029.1"/>
    </source>
</evidence>
<name>A0A6H1ZKP1_9ZZZZ</name>